<dbReference type="GeneID" id="43642478"/>
<dbReference type="OrthoDB" id="4344116at2759"/>
<evidence type="ECO:0000256" key="1">
    <source>
        <dbReference type="SAM" id="SignalP"/>
    </source>
</evidence>
<dbReference type="AlphaFoldDB" id="A0A5N6TB26"/>
<gene>
    <name evidence="2" type="ORF">BDV38DRAFT_276660</name>
</gene>
<evidence type="ECO:0000313" key="3">
    <source>
        <dbReference type="Proteomes" id="UP000325672"/>
    </source>
</evidence>
<evidence type="ECO:0000313" key="2">
    <source>
        <dbReference type="EMBL" id="KAE8143574.1"/>
    </source>
</evidence>
<proteinExistence type="predicted"/>
<organism evidence="2 3">
    <name type="scientific">Aspergillus pseudotamarii</name>
    <dbReference type="NCBI Taxonomy" id="132259"/>
    <lineage>
        <taxon>Eukaryota</taxon>
        <taxon>Fungi</taxon>
        <taxon>Dikarya</taxon>
        <taxon>Ascomycota</taxon>
        <taxon>Pezizomycotina</taxon>
        <taxon>Eurotiomycetes</taxon>
        <taxon>Eurotiomycetidae</taxon>
        <taxon>Eurotiales</taxon>
        <taxon>Aspergillaceae</taxon>
        <taxon>Aspergillus</taxon>
        <taxon>Aspergillus subgen. Circumdati</taxon>
    </lineage>
</organism>
<feature type="chain" id="PRO_5024903953" description="Saposin B-type domain-containing protein" evidence="1">
    <location>
        <begin position="20"/>
        <end position="132"/>
    </location>
</feature>
<dbReference type="RefSeq" id="XP_031919637.1">
    <property type="nucleotide sequence ID" value="XM_032058268.1"/>
</dbReference>
<accession>A0A5N6TB26</accession>
<dbReference type="EMBL" id="ML743551">
    <property type="protein sequence ID" value="KAE8143574.1"/>
    <property type="molecule type" value="Genomic_DNA"/>
</dbReference>
<keyword evidence="3" id="KW-1185">Reference proteome</keyword>
<protein>
    <recommendedName>
        <fullName evidence="4">Saposin B-type domain-containing protein</fullName>
    </recommendedName>
</protein>
<keyword evidence="1" id="KW-0732">Signal</keyword>
<feature type="signal peptide" evidence="1">
    <location>
        <begin position="1"/>
        <end position="19"/>
    </location>
</feature>
<name>A0A5N6TB26_ASPPS</name>
<dbReference type="Proteomes" id="UP000325672">
    <property type="component" value="Unassembled WGS sequence"/>
</dbReference>
<sequence>MRLIPITIGLAAGANLVSAMAFTAPARCLTMKYTAEQLDVGRWLDLWSKTTCKRCQSPKLSDYHTLRESHVLPSVKECADSMGTPQLSSNYLSLFDNLFDMAKSKCNVNDSTDLCEDPDQLKTVAKCVQDNG</sequence>
<evidence type="ECO:0008006" key="4">
    <source>
        <dbReference type="Google" id="ProtNLM"/>
    </source>
</evidence>
<reference evidence="2 3" key="1">
    <citation type="submission" date="2019-04" db="EMBL/GenBank/DDBJ databases">
        <title>Friends and foes A comparative genomics study of 23 Aspergillus species from section Flavi.</title>
        <authorList>
            <consortium name="DOE Joint Genome Institute"/>
            <person name="Kjaerbolling I."/>
            <person name="Vesth T."/>
            <person name="Frisvad J.C."/>
            <person name="Nybo J.L."/>
            <person name="Theobald S."/>
            <person name="Kildgaard S."/>
            <person name="Isbrandt T."/>
            <person name="Kuo A."/>
            <person name="Sato A."/>
            <person name="Lyhne E.K."/>
            <person name="Kogle M.E."/>
            <person name="Wiebenga A."/>
            <person name="Kun R.S."/>
            <person name="Lubbers R.J."/>
            <person name="Makela M.R."/>
            <person name="Barry K."/>
            <person name="Chovatia M."/>
            <person name="Clum A."/>
            <person name="Daum C."/>
            <person name="Haridas S."/>
            <person name="He G."/>
            <person name="LaButti K."/>
            <person name="Lipzen A."/>
            <person name="Mondo S."/>
            <person name="Riley R."/>
            <person name="Salamov A."/>
            <person name="Simmons B.A."/>
            <person name="Magnuson J.K."/>
            <person name="Henrissat B."/>
            <person name="Mortensen U.H."/>
            <person name="Larsen T.O."/>
            <person name="Devries R.P."/>
            <person name="Grigoriev I.V."/>
            <person name="Machida M."/>
            <person name="Baker S.E."/>
            <person name="Andersen M.R."/>
        </authorList>
    </citation>
    <scope>NUCLEOTIDE SEQUENCE [LARGE SCALE GENOMIC DNA]</scope>
    <source>
        <strain evidence="2 3">CBS 117625</strain>
    </source>
</reference>